<evidence type="ECO:0000313" key="7">
    <source>
        <dbReference type="EMBL" id="GAA3947035.1"/>
    </source>
</evidence>
<organism evidence="7 8">
    <name type="scientific">Microbacterium soli</name>
    <dbReference type="NCBI Taxonomy" id="446075"/>
    <lineage>
        <taxon>Bacteria</taxon>
        <taxon>Bacillati</taxon>
        <taxon>Actinomycetota</taxon>
        <taxon>Actinomycetes</taxon>
        <taxon>Micrococcales</taxon>
        <taxon>Microbacteriaceae</taxon>
        <taxon>Microbacterium</taxon>
    </lineage>
</organism>
<dbReference type="PANTHER" id="PTHR30055:SF207">
    <property type="entry name" value="HTH-TYPE TRANSCRIPTIONAL REPRESSOR FATR"/>
    <property type="match status" value="1"/>
</dbReference>
<name>A0ABP7NH83_9MICO</name>
<dbReference type="PROSITE" id="PS50977">
    <property type="entry name" value="HTH_TETR_2"/>
    <property type="match status" value="1"/>
</dbReference>
<feature type="DNA-binding region" description="H-T-H motif" evidence="5">
    <location>
        <begin position="39"/>
        <end position="58"/>
    </location>
</feature>
<dbReference type="InterPro" id="IPR003012">
    <property type="entry name" value="Tet_transcr_reg_TetR"/>
</dbReference>
<dbReference type="SUPFAM" id="SSF48498">
    <property type="entry name" value="Tetracyclin repressor-like, C-terminal domain"/>
    <property type="match status" value="1"/>
</dbReference>
<dbReference type="InterPro" id="IPR050109">
    <property type="entry name" value="HTH-type_TetR-like_transc_reg"/>
</dbReference>
<dbReference type="PRINTS" id="PR00400">
    <property type="entry name" value="TETREPRESSOR"/>
</dbReference>
<dbReference type="Proteomes" id="UP001501591">
    <property type="component" value="Unassembled WGS sequence"/>
</dbReference>
<dbReference type="Pfam" id="PF02909">
    <property type="entry name" value="TetR_C_1"/>
    <property type="match status" value="1"/>
</dbReference>
<keyword evidence="3 5" id="KW-0238">DNA-binding</keyword>
<evidence type="ECO:0000313" key="8">
    <source>
        <dbReference type="Proteomes" id="UP001501591"/>
    </source>
</evidence>
<evidence type="ECO:0000256" key="1">
    <source>
        <dbReference type="ARBA" id="ARBA00022491"/>
    </source>
</evidence>
<reference evidence="8" key="1">
    <citation type="journal article" date="2019" name="Int. J. Syst. Evol. Microbiol.">
        <title>The Global Catalogue of Microorganisms (GCM) 10K type strain sequencing project: providing services to taxonomists for standard genome sequencing and annotation.</title>
        <authorList>
            <consortium name="The Broad Institute Genomics Platform"/>
            <consortium name="The Broad Institute Genome Sequencing Center for Infectious Disease"/>
            <person name="Wu L."/>
            <person name="Ma J."/>
        </authorList>
    </citation>
    <scope>NUCLEOTIDE SEQUENCE [LARGE SCALE GENOMIC DNA]</scope>
    <source>
        <strain evidence="8">JCM 17024</strain>
    </source>
</reference>
<evidence type="ECO:0000256" key="2">
    <source>
        <dbReference type="ARBA" id="ARBA00023015"/>
    </source>
</evidence>
<feature type="domain" description="HTH tetR-type" evidence="6">
    <location>
        <begin position="16"/>
        <end position="76"/>
    </location>
</feature>
<keyword evidence="1" id="KW-0678">Repressor</keyword>
<dbReference type="Pfam" id="PF00440">
    <property type="entry name" value="TetR_N"/>
    <property type="match status" value="1"/>
</dbReference>
<evidence type="ECO:0000256" key="5">
    <source>
        <dbReference type="PROSITE-ProRule" id="PRU00335"/>
    </source>
</evidence>
<evidence type="ECO:0000256" key="3">
    <source>
        <dbReference type="ARBA" id="ARBA00023125"/>
    </source>
</evidence>
<dbReference type="PANTHER" id="PTHR30055">
    <property type="entry name" value="HTH-TYPE TRANSCRIPTIONAL REGULATOR RUTR"/>
    <property type="match status" value="1"/>
</dbReference>
<dbReference type="InterPro" id="IPR009057">
    <property type="entry name" value="Homeodomain-like_sf"/>
</dbReference>
<evidence type="ECO:0000256" key="4">
    <source>
        <dbReference type="ARBA" id="ARBA00023163"/>
    </source>
</evidence>
<dbReference type="InterPro" id="IPR004111">
    <property type="entry name" value="Repressor_TetR_C"/>
</dbReference>
<keyword evidence="8" id="KW-1185">Reference proteome</keyword>
<proteinExistence type="predicted"/>
<dbReference type="RefSeq" id="WP_344820140.1">
    <property type="nucleotide sequence ID" value="NZ_BAABCP010000002.1"/>
</dbReference>
<gene>
    <name evidence="7" type="ORF">GCM10022383_26080</name>
</gene>
<dbReference type="Gene3D" id="1.10.357.10">
    <property type="entry name" value="Tetracycline Repressor, domain 2"/>
    <property type="match status" value="1"/>
</dbReference>
<dbReference type="InterPro" id="IPR001647">
    <property type="entry name" value="HTH_TetR"/>
</dbReference>
<dbReference type="Gene3D" id="1.10.10.60">
    <property type="entry name" value="Homeodomain-like"/>
    <property type="match status" value="1"/>
</dbReference>
<accession>A0ABP7NH83</accession>
<dbReference type="SUPFAM" id="SSF46689">
    <property type="entry name" value="Homeodomain-like"/>
    <property type="match status" value="1"/>
</dbReference>
<sequence length="231" mass="26010">MPAQKPKTRQRRERGSISSDQIIEGAFAVIKDSSVESLSMPELARRLDVGVTSIYWYFRRKEDLLRAMSDRALAILYTQLPDPADFGDWRTFIETYQRTTREILTQDPALADLILVRQNSYSLAAGINAFRSVDRNLQALIDAGFAPLQAWRLLSAVTTFTNGMILAARTATMNDAVTLDERQTLLITDEMPALTDLVRTEKIQLAMVSDEDFETGLAALLDGFERQLEKS</sequence>
<protein>
    <submittedName>
        <fullName evidence="7">TetR family transcriptional regulator</fullName>
    </submittedName>
</protein>
<keyword evidence="4" id="KW-0804">Transcription</keyword>
<dbReference type="InterPro" id="IPR036271">
    <property type="entry name" value="Tet_transcr_reg_TetR-rel_C_sf"/>
</dbReference>
<comment type="caution">
    <text evidence="7">The sequence shown here is derived from an EMBL/GenBank/DDBJ whole genome shotgun (WGS) entry which is preliminary data.</text>
</comment>
<dbReference type="EMBL" id="BAABCP010000002">
    <property type="protein sequence ID" value="GAA3947035.1"/>
    <property type="molecule type" value="Genomic_DNA"/>
</dbReference>
<evidence type="ECO:0000259" key="6">
    <source>
        <dbReference type="PROSITE" id="PS50977"/>
    </source>
</evidence>
<keyword evidence="2" id="KW-0805">Transcription regulation</keyword>